<evidence type="ECO:0000313" key="9">
    <source>
        <dbReference type="Proteomes" id="UP000185663"/>
    </source>
</evidence>
<dbReference type="STRING" id="545619.SAMN04489860_0196"/>
<name>A0A1H1MCG7_9CELL</name>
<dbReference type="UniPathway" id="UPA00246"/>
<evidence type="ECO:0000256" key="3">
    <source>
        <dbReference type="ARBA" id="ARBA00008397"/>
    </source>
</evidence>
<evidence type="ECO:0000256" key="1">
    <source>
        <dbReference type="ARBA" id="ARBA00001165"/>
    </source>
</evidence>
<dbReference type="Proteomes" id="UP000185663">
    <property type="component" value="Chromosome I"/>
</dbReference>
<dbReference type="EC" id="5.3.1.12" evidence="4"/>
<evidence type="ECO:0000256" key="5">
    <source>
        <dbReference type="ARBA" id="ARBA00020555"/>
    </source>
</evidence>
<keyword evidence="6 8" id="KW-0413">Isomerase</keyword>
<sequence length="477" mass="52736">MLMNMSSPTRTLAPHPDRLLPPDPQVRAVARTIYEAVRELPIISPHGHVHPRMLLDDEPFGDPTALLITPDHYVTRLLHASGVPLEELGVGQGALDESAARVAWRHLCSHWQVFAGTPVRYWLEQELAEIFDVDVQPSADTADDVYDRVAARLAQPQFRPRALFDRFGIEVLATTDDPVDDLAAHAKIAADESFRGRVLPTFRPDRHLEVAAPGWRAAADALADASGCSTDTYAGWVAAMENRRAHFAAHGGVSTDHSHIDVGSDVLDPADAERIYAAARAGTVDAAQGVALRRHMFTEMARMATEDGLTMTVHPASRRNHDRPTFERFGADQGHDIPVRVDFTDPLRPLLERYGNHPNLTLVLFTLDETSFSRELAPLAGYYPSVYVGQPWWFLDAPDAIRRWRSAITDTVGFSRTSGFIDDTRAFCSIPARHDMSRRLDAGHLAGLVADHRLDLDEATEIAVDTVAGLPRRVFGL</sequence>
<organism evidence="8 9">
    <name type="scientific">Paraoerskovia marina</name>
    <dbReference type="NCBI Taxonomy" id="545619"/>
    <lineage>
        <taxon>Bacteria</taxon>
        <taxon>Bacillati</taxon>
        <taxon>Actinomycetota</taxon>
        <taxon>Actinomycetes</taxon>
        <taxon>Micrococcales</taxon>
        <taxon>Cellulomonadaceae</taxon>
        <taxon>Paraoerskovia</taxon>
    </lineage>
</organism>
<protein>
    <recommendedName>
        <fullName evidence="5">Uronate isomerase</fullName>
        <ecNumber evidence="4">5.3.1.12</ecNumber>
    </recommendedName>
</protein>
<accession>A0A1H1MCG7</accession>
<feature type="compositionally biased region" description="Polar residues" evidence="7">
    <location>
        <begin position="1"/>
        <end position="10"/>
    </location>
</feature>
<dbReference type="SUPFAM" id="SSF51556">
    <property type="entry name" value="Metallo-dependent hydrolases"/>
    <property type="match status" value="1"/>
</dbReference>
<feature type="region of interest" description="Disordered" evidence="7">
    <location>
        <begin position="1"/>
        <end position="21"/>
    </location>
</feature>
<comment type="catalytic activity">
    <reaction evidence="1">
        <text>D-glucuronate = D-fructuronate</text>
        <dbReference type="Rhea" id="RHEA:13049"/>
        <dbReference type="ChEBI" id="CHEBI:58720"/>
        <dbReference type="ChEBI" id="CHEBI:59863"/>
        <dbReference type="EC" id="5.3.1.12"/>
    </reaction>
</comment>
<comment type="pathway">
    <text evidence="2">Carbohydrate metabolism; pentose and glucuronate interconversion.</text>
</comment>
<dbReference type="GO" id="GO:0019698">
    <property type="term" value="P:D-galacturonate catabolic process"/>
    <property type="evidence" value="ECO:0007669"/>
    <property type="project" value="TreeGrafter"/>
</dbReference>
<dbReference type="eggNOG" id="COG1904">
    <property type="taxonomic scope" value="Bacteria"/>
</dbReference>
<dbReference type="Pfam" id="PF02614">
    <property type="entry name" value="UxaC"/>
    <property type="match status" value="1"/>
</dbReference>
<dbReference type="InterPro" id="IPR032466">
    <property type="entry name" value="Metal_Hydrolase"/>
</dbReference>
<dbReference type="InterPro" id="IPR003766">
    <property type="entry name" value="Uronate_isomerase"/>
</dbReference>
<proteinExistence type="inferred from homology"/>
<dbReference type="Gene3D" id="1.10.2020.10">
    <property type="entry name" value="uronate isomerase, domain 2, chain A"/>
    <property type="match status" value="1"/>
</dbReference>
<reference evidence="8 9" key="1">
    <citation type="submission" date="2016-10" db="EMBL/GenBank/DDBJ databases">
        <authorList>
            <person name="de Groot N.N."/>
        </authorList>
    </citation>
    <scope>NUCLEOTIDE SEQUENCE [LARGE SCALE GENOMIC DNA]</scope>
    <source>
        <strain evidence="8 9">DSM 22126</strain>
    </source>
</reference>
<evidence type="ECO:0000256" key="4">
    <source>
        <dbReference type="ARBA" id="ARBA00012546"/>
    </source>
</evidence>
<evidence type="ECO:0000256" key="7">
    <source>
        <dbReference type="SAM" id="MobiDB-lite"/>
    </source>
</evidence>
<dbReference type="EMBL" id="LT629776">
    <property type="protein sequence ID" value="SDR84340.1"/>
    <property type="molecule type" value="Genomic_DNA"/>
</dbReference>
<dbReference type="Gene3D" id="3.20.20.140">
    <property type="entry name" value="Metal-dependent hydrolases"/>
    <property type="match status" value="1"/>
</dbReference>
<evidence type="ECO:0000313" key="8">
    <source>
        <dbReference type="EMBL" id="SDR84340.1"/>
    </source>
</evidence>
<dbReference type="GO" id="GO:0042840">
    <property type="term" value="P:D-glucuronate catabolic process"/>
    <property type="evidence" value="ECO:0007669"/>
    <property type="project" value="TreeGrafter"/>
</dbReference>
<dbReference type="AlphaFoldDB" id="A0A1H1MCG7"/>
<gene>
    <name evidence="8" type="ORF">SAMN04489860_0196</name>
</gene>
<keyword evidence="9" id="KW-1185">Reference proteome</keyword>
<evidence type="ECO:0000256" key="2">
    <source>
        <dbReference type="ARBA" id="ARBA00004892"/>
    </source>
</evidence>
<dbReference type="OrthoDB" id="9766564at2"/>
<comment type="similarity">
    <text evidence="3">Belongs to the metallo-dependent hydrolases superfamily. Uronate isomerase family.</text>
</comment>
<dbReference type="GO" id="GO:0008880">
    <property type="term" value="F:glucuronate isomerase activity"/>
    <property type="evidence" value="ECO:0007669"/>
    <property type="project" value="UniProtKB-EC"/>
</dbReference>
<evidence type="ECO:0000256" key="6">
    <source>
        <dbReference type="ARBA" id="ARBA00023235"/>
    </source>
</evidence>
<dbReference type="PANTHER" id="PTHR30068">
    <property type="entry name" value="URONATE ISOMERASE"/>
    <property type="match status" value="1"/>
</dbReference>
<dbReference type="PANTHER" id="PTHR30068:SF4">
    <property type="entry name" value="URONATE ISOMERASE"/>
    <property type="match status" value="1"/>
</dbReference>
<dbReference type="NCBIfam" id="NF002794">
    <property type="entry name" value="PRK02925.1"/>
    <property type="match status" value="1"/>
</dbReference>